<dbReference type="Proteomes" id="UP001372338">
    <property type="component" value="Unassembled WGS sequence"/>
</dbReference>
<gene>
    <name evidence="2" type="ORF">RIF29_23758</name>
</gene>
<sequence>MAGRMHLSRHDEPRLPPHRLPHSSSSTIACAFPIATLEKRIHSHNCEIQSLLVDNQRLAATHVFLKQDLSLTNKTSVASPPMSLPRMSRLTVTPRFTAST</sequence>
<name>A0AAN9F6F9_CROPI</name>
<organism evidence="2 3">
    <name type="scientific">Crotalaria pallida</name>
    <name type="common">Smooth rattlebox</name>
    <name type="synonym">Crotalaria striata</name>
    <dbReference type="NCBI Taxonomy" id="3830"/>
    <lineage>
        <taxon>Eukaryota</taxon>
        <taxon>Viridiplantae</taxon>
        <taxon>Streptophyta</taxon>
        <taxon>Embryophyta</taxon>
        <taxon>Tracheophyta</taxon>
        <taxon>Spermatophyta</taxon>
        <taxon>Magnoliopsida</taxon>
        <taxon>eudicotyledons</taxon>
        <taxon>Gunneridae</taxon>
        <taxon>Pentapetalae</taxon>
        <taxon>rosids</taxon>
        <taxon>fabids</taxon>
        <taxon>Fabales</taxon>
        <taxon>Fabaceae</taxon>
        <taxon>Papilionoideae</taxon>
        <taxon>50 kb inversion clade</taxon>
        <taxon>genistoids sensu lato</taxon>
        <taxon>core genistoids</taxon>
        <taxon>Crotalarieae</taxon>
        <taxon>Crotalaria</taxon>
    </lineage>
</organism>
<keyword evidence="3" id="KW-1185">Reference proteome</keyword>
<feature type="region of interest" description="Disordered" evidence="1">
    <location>
        <begin position="1"/>
        <end position="24"/>
    </location>
</feature>
<protein>
    <submittedName>
        <fullName evidence="2">Uncharacterized protein</fullName>
    </submittedName>
</protein>
<reference evidence="2 3" key="1">
    <citation type="submission" date="2024-01" db="EMBL/GenBank/DDBJ databases">
        <title>The genomes of 5 underutilized Papilionoideae crops provide insights into root nodulation and disease resistanc.</title>
        <authorList>
            <person name="Yuan L."/>
        </authorList>
    </citation>
    <scope>NUCLEOTIDE SEQUENCE [LARGE SCALE GENOMIC DNA]</scope>
    <source>
        <strain evidence="2">ZHUSHIDOU_FW_LH</strain>
        <tissue evidence="2">Leaf</tissue>
    </source>
</reference>
<evidence type="ECO:0000313" key="3">
    <source>
        <dbReference type="Proteomes" id="UP001372338"/>
    </source>
</evidence>
<dbReference type="EMBL" id="JAYWIO010000004">
    <property type="protein sequence ID" value="KAK7270539.1"/>
    <property type="molecule type" value="Genomic_DNA"/>
</dbReference>
<proteinExistence type="predicted"/>
<comment type="caution">
    <text evidence="2">The sequence shown here is derived from an EMBL/GenBank/DDBJ whole genome shotgun (WGS) entry which is preliminary data.</text>
</comment>
<evidence type="ECO:0000256" key="1">
    <source>
        <dbReference type="SAM" id="MobiDB-lite"/>
    </source>
</evidence>
<accession>A0AAN9F6F9</accession>
<dbReference type="AlphaFoldDB" id="A0AAN9F6F9"/>
<dbReference type="PROSITE" id="PS51257">
    <property type="entry name" value="PROKAR_LIPOPROTEIN"/>
    <property type="match status" value="1"/>
</dbReference>
<evidence type="ECO:0000313" key="2">
    <source>
        <dbReference type="EMBL" id="KAK7270539.1"/>
    </source>
</evidence>